<evidence type="ECO:0000313" key="2">
    <source>
        <dbReference type="EMBL" id="CUS44072.1"/>
    </source>
</evidence>
<gene>
    <name evidence="2" type="ORF">MGWOODY_Smn158</name>
</gene>
<dbReference type="EMBL" id="CZQE01000108">
    <property type="protein sequence ID" value="CUS44072.1"/>
    <property type="molecule type" value="Genomic_DNA"/>
</dbReference>
<dbReference type="InterPro" id="IPR041049">
    <property type="entry name" value="DUF5615"/>
</dbReference>
<name>A0A161KF01_9ZZZZ</name>
<feature type="domain" description="DUF5615" evidence="1">
    <location>
        <begin position="2"/>
        <end position="74"/>
    </location>
</feature>
<proteinExistence type="predicted"/>
<accession>A0A161KF01</accession>
<sequence length="81" mass="9018">MADIGLVAASDATIAAYAETHDMALISKDEDFVVLRLPDRFILIWLRCGNATNQALSAWLDQRWNEVSALLAKGEPFIEVR</sequence>
<evidence type="ECO:0000259" key="1">
    <source>
        <dbReference type="Pfam" id="PF18480"/>
    </source>
</evidence>
<dbReference type="AlphaFoldDB" id="A0A161KF01"/>
<organism evidence="2">
    <name type="scientific">hydrothermal vent metagenome</name>
    <dbReference type="NCBI Taxonomy" id="652676"/>
    <lineage>
        <taxon>unclassified sequences</taxon>
        <taxon>metagenomes</taxon>
        <taxon>ecological metagenomes</taxon>
    </lineage>
</organism>
<protein>
    <recommendedName>
        <fullName evidence="1">DUF5615 domain-containing protein</fullName>
    </recommendedName>
</protein>
<reference evidence="2" key="1">
    <citation type="submission" date="2015-10" db="EMBL/GenBank/DDBJ databases">
        <authorList>
            <person name="Gilbert D.G."/>
        </authorList>
    </citation>
    <scope>NUCLEOTIDE SEQUENCE</scope>
</reference>
<dbReference type="Pfam" id="PF18480">
    <property type="entry name" value="DUF5615"/>
    <property type="match status" value="1"/>
</dbReference>